<keyword evidence="2" id="KW-1185">Reference proteome</keyword>
<dbReference type="AlphaFoldDB" id="A0A285TJP3"/>
<dbReference type="Pfam" id="PF04294">
    <property type="entry name" value="VanW"/>
    <property type="match status" value="1"/>
</dbReference>
<accession>A0A285TJP3</accession>
<organism evidence="1 2">
    <name type="scientific">Ureibacillus xyleni</name>
    <dbReference type="NCBI Taxonomy" id="614648"/>
    <lineage>
        <taxon>Bacteria</taxon>
        <taxon>Bacillati</taxon>
        <taxon>Bacillota</taxon>
        <taxon>Bacilli</taxon>
        <taxon>Bacillales</taxon>
        <taxon>Caryophanaceae</taxon>
        <taxon>Ureibacillus</taxon>
    </lineage>
</organism>
<proteinExistence type="predicted"/>
<gene>
    <name evidence="1" type="ORF">SAMN05880501_11462</name>
</gene>
<evidence type="ECO:0000313" key="2">
    <source>
        <dbReference type="Proteomes" id="UP000219636"/>
    </source>
</evidence>
<evidence type="ECO:0000313" key="1">
    <source>
        <dbReference type="EMBL" id="SOC22619.1"/>
    </source>
</evidence>
<reference evidence="2" key="1">
    <citation type="submission" date="2017-08" db="EMBL/GenBank/DDBJ databases">
        <authorList>
            <person name="Varghese N."/>
            <person name="Submissions S."/>
        </authorList>
    </citation>
    <scope>NUCLEOTIDE SEQUENCE [LARGE SCALE GENOMIC DNA]</scope>
    <source>
        <strain evidence="2">JC22</strain>
    </source>
</reference>
<protein>
    <submittedName>
        <fullName evidence="1">VanW like protein</fullName>
    </submittedName>
</protein>
<name>A0A285TJP3_9BACL</name>
<dbReference type="InterPro" id="IPR052913">
    <property type="entry name" value="Glycopeptide_resist_protein"/>
</dbReference>
<dbReference type="RefSeq" id="WP_237658457.1">
    <property type="nucleotide sequence ID" value="NZ_OBMQ01000014.1"/>
</dbReference>
<dbReference type="PANTHER" id="PTHR35788:SF1">
    <property type="entry name" value="EXPORTED PROTEIN"/>
    <property type="match status" value="1"/>
</dbReference>
<dbReference type="EMBL" id="OBMQ01000014">
    <property type="protein sequence ID" value="SOC22619.1"/>
    <property type="molecule type" value="Genomic_DNA"/>
</dbReference>
<dbReference type="Proteomes" id="UP000219636">
    <property type="component" value="Unassembled WGS sequence"/>
</dbReference>
<dbReference type="PANTHER" id="PTHR35788">
    <property type="entry name" value="EXPORTED PROTEIN-RELATED"/>
    <property type="match status" value="1"/>
</dbReference>
<sequence>MKTKCAVFLFTIVLLIPYQTFAFFPFNDVISENRAIKIVDPFSDKIVKEIVPDDLLLLTSFESYKQTIETWVEDFSKGYRKPMILDRLDISGEVIMGRPLITVDEAALVNNILELSFSGGEVELPLIYTESDYKKSDVPYLNEVVLASYTTFFNSANSGRSKNIELSAIAINNVIVGSGDIFSFNTTVGPRDVTTGYQEAPEIIKGKLVMGIGGGICQTSSTLFNAVDLLGVKTIERHRHSRDIGYVPKGRDATVSFGGLDYQFQNTTGIPFIIKTYYLPGVITIQIKTSQEYAEILKNEL</sequence>
<dbReference type="InterPro" id="IPR007391">
    <property type="entry name" value="Vancomycin_resist_VanW"/>
</dbReference>